<accession>A0A3N6RUD4</accession>
<dbReference type="Pfam" id="PF02614">
    <property type="entry name" value="UxaC"/>
    <property type="match status" value="1"/>
</dbReference>
<dbReference type="GO" id="GO:0042840">
    <property type="term" value="P:D-glucuronate catabolic process"/>
    <property type="evidence" value="ECO:0007669"/>
    <property type="project" value="TreeGrafter"/>
</dbReference>
<dbReference type="PANTHER" id="PTHR30068:SF4">
    <property type="entry name" value="URONATE ISOMERASE"/>
    <property type="match status" value="1"/>
</dbReference>
<gene>
    <name evidence="7" type="primary">uxaC</name>
    <name evidence="8" type="ORF">EB241_19930</name>
</gene>
<evidence type="ECO:0000313" key="8">
    <source>
        <dbReference type="EMBL" id="RQM36584.1"/>
    </source>
</evidence>
<evidence type="ECO:0000256" key="4">
    <source>
        <dbReference type="ARBA" id="ARBA00012546"/>
    </source>
</evidence>
<dbReference type="Gene3D" id="1.10.2020.10">
    <property type="entry name" value="uronate isomerase, domain 2, chain A"/>
    <property type="match status" value="1"/>
</dbReference>
<dbReference type="RefSeq" id="WP_124234733.1">
    <property type="nucleotide sequence ID" value="NZ_RHHM01000020.1"/>
</dbReference>
<dbReference type="Gene3D" id="3.20.20.140">
    <property type="entry name" value="Metal-dependent hydrolases"/>
    <property type="match status" value="1"/>
</dbReference>
<evidence type="ECO:0000256" key="5">
    <source>
        <dbReference type="ARBA" id="ARBA00020555"/>
    </source>
</evidence>
<comment type="caution">
    <text evidence="8">The sequence shown here is derived from an EMBL/GenBank/DDBJ whole genome shotgun (WGS) entry which is preliminary data.</text>
</comment>
<name>A0A3N6RUD4_9GAMM</name>
<dbReference type="HAMAP" id="MF_00675">
    <property type="entry name" value="UxaC"/>
    <property type="match status" value="1"/>
</dbReference>
<evidence type="ECO:0000256" key="6">
    <source>
        <dbReference type="ARBA" id="ARBA00023235"/>
    </source>
</evidence>
<dbReference type="UniPathway" id="UPA00246"/>
<evidence type="ECO:0000256" key="3">
    <source>
        <dbReference type="ARBA" id="ARBA00008397"/>
    </source>
</evidence>
<dbReference type="NCBIfam" id="NF002794">
    <property type="entry name" value="PRK02925.1"/>
    <property type="match status" value="1"/>
</dbReference>
<evidence type="ECO:0000313" key="9">
    <source>
        <dbReference type="Proteomes" id="UP000279457"/>
    </source>
</evidence>
<dbReference type="GO" id="GO:0008880">
    <property type="term" value="F:glucuronate isomerase activity"/>
    <property type="evidence" value="ECO:0007669"/>
    <property type="project" value="UniProtKB-UniRule"/>
</dbReference>
<evidence type="ECO:0000256" key="1">
    <source>
        <dbReference type="ARBA" id="ARBA00001165"/>
    </source>
</evidence>
<dbReference type="PANTHER" id="PTHR30068">
    <property type="entry name" value="URONATE ISOMERASE"/>
    <property type="match status" value="1"/>
</dbReference>
<evidence type="ECO:0000256" key="2">
    <source>
        <dbReference type="ARBA" id="ARBA00004892"/>
    </source>
</evidence>
<comment type="catalytic activity">
    <reaction evidence="7">
        <text>aldehydo-D-galacturonate = keto-D-tagaturonate</text>
        <dbReference type="Rhea" id="RHEA:27702"/>
        <dbReference type="ChEBI" id="CHEBI:12952"/>
        <dbReference type="ChEBI" id="CHEBI:17886"/>
    </reaction>
</comment>
<protein>
    <recommendedName>
        <fullName evidence="5 7">Uronate isomerase</fullName>
        <ecNumber evidence="4 7">5.3.1.12</ecNumber>
    </recommendedName>
    <alternativeName>
        <fullName evidence="7">Glucuronate isomerase</fullName>
    </alternativeName>
    <alternativeName>
        <fullName evidence="7">Uronic isomerase</fullName>
    </alternativeName>
</protein>
<dbReference type="Proteomes" id="UP000279457">
    <property type="component" value="Unassembled WGS sequence"/>
</dbReference>
<dbReference type="GO" id="GO:0019698">
    <property type="term" value="P:D-galacturonate catabolic process"/>
    <property type="evidence" value="ECO:0007669"/>
    <property type="project" value="TreeGrafter"/>
</dbReference>
<dbReference type="OrthoDB" id="9766564at2"/>
<comment type="pathway">
    <text evidence="2 7">Carbohydrate metabolism; pentose and glucuronate interconversion.</text>
</comment>
<dbReference type="AlphaFoldDB" id="A0A3N6RUD4"/>
<dbReference type="InterPro" id="IPR003766">
    <property type="entry name" value="Uronate_isomerase"/>
</dbReference>
<proteinExistence type="inferred from homology"/>
<dbReference type="InterPro" id="IPR032466">
    <property type="entry name" value="Metal_Hydrolase"/>
</dbReference>
<comment type="similarity">
    <text evidence="3 7">Belongs to the metallo-dependent hydrolases superfamily. Uronate isomerase family.</text>
</comment>
<organism evidence="8 9">
    <name type="scientific">Erwinia psidii</name>
    <dbReference type="NCBI Taxonomy" id="69224"/>
    <lineage>
        <taxon>Bacteria</taxon>
        <taxon>Pseudomonadati</taxon>
        <taxon>Pseudomonadota</taxon>
        <taxon>Gammaproteobacteria</taxon>
        <taxon>Enterobacterales</taxon>
        <taxon>Erwiniaceae</taxon>
        <taxon>Erwinia</taxon>
    </lineage>
</organism>
<evidence type="ECO:0000256" key="7">
    <source>
        <dbReference type="HAMAP-Rule" id="MF_00675"/>
    </source>
</evidence>
<keyword evidence="9" id="KW-1185">Reference proteome</keyword>
<keyword evidence="6 7" id="KW-0413">Isomerase</keyword>
<sequence>MKPFMSEDFLLKSETARRLYHDYAAEMPVYDYHCHLSPREIAEDRQFGNLAQIWLEGDHYKWRALRCAGVPEALITGQHSSDYDKYLAWANTVPQMLGNPLYHWTHLELRRPFGISGRVFGPETAESVWHECNEKLATKAFSARGIMCQMNVRMVGTTDDPLDSLEYHRRIAADKEFPVAVTPSWRPDRVLKIAHEGFVDYIHRLEQVADVSIHRFDDLRIALTKRLDHFAEHGCLAADHGIDRPRFAPVPDDKQLDAILARRLQGEKVSELEVDEFTTALLVWLGSQYHQRGWAMQLHIGALRNTNTRMFRALGPDAGFDSMGDSSVAWPLSRLLDSMEINDRLPKTILYCINPRDNEVMATMAGNFQAAGMAGKIQFGSAWWYNDQQDGMLRQLTQLSRMGLLSHFIGMLTDSRSFLSYTRHEYFRRIFCNMLGQWVEEGEIPADWQLLRTLTENVCCRNAARYFALDC</sequence>
<dbReference type="EC" id="5.3.1.12" evidence="4 7"/>
<dbReference type="SUPFAM" id="SSF51556">
    <property type="entry name" value="Metallo-dependent hydrolases"/>
    <property type="match status" value="1"/>
</dbReference>
<reference evidence="8 9" key="1">
    <citation type="submission" date="2018-10" db="EMBL/GenBank/DDBJ databases">
        <title>Draft genome sequence for the type isolate of Erwinia psidii, agent causal of bacterial blight in guava (Psidium guajava) and wilt and die-back of Eucalyptus spp.</title>
        <authorList>
            <person name="Hermenegildo P.S."/>
            <person name="Santos S.A."/>
            <person name="Guimaraes L.M.S."/>
            <person name="Vidigal P.M.P."/>
            <person name="Pereira I.C."/>
            <person name="Badel J.L."/>
            <person name="Alfenas-Zerbini P."/>
            <person name="Ferreira M.A.S.V."/>
            <person name="Alfenas A.C."/>
        </authorList>
    </citation>
    <scope>NUCLEOTIDE SEQUENCE [LARGE SCALE GENOMIC DNA]</scope>
    <source>
        <strain evidence="8 9">IBSBF 435</strain>
    </source>
</reference>
<dbReference type="EMBL" id="RHHM01000020">
    <property type="protein sequence ID" value="RQM36584.1"/>
    <property type="molecule type" value="Genomic_DNA"/>
</dbReference>
<comment type="catalytic activity">
    <reaction evidence="1 7">
        <text>D-glucuronate = D-fructuronate</text>
        <dbReference type="Rhea" id="RHEA:13049"/>
        <dbReference type="ChEBI" id="CHEBI:58720"/>
        <dbReference type="ChEBI" id="CHEBI:59863"/>
        <dbReference type="EC" id="5.3.1.12"/>
    </reaction>
</comment>